<dbReference type="AlphaFoldDB" id="A0A0A9A5I5"/>
<accession>A0A0A9A5I5</accession>
<reference evidence="1" key="2">
    <citation type="journal article" date="2015" name="Data Brief">
        <title>Shoot transcriptome of the giant reed, Arundo donax.</title>
        <authorList>
            <person name="Barrero R.A."/>
            <person name="Guerrero F.D."/>
            <person name="Moolhuijzen P."/>
            <person name="Goolsby J.A."/>
            <person name="Tidwell J."/>
            <person name="Bellgard S.E."/>
            <person name="Bellgard M.I."/>
        </authorList>
    </citation>
    <scope>NUCLEOTIDE SEQUENCE</scope>
    <source>
        <tissue evidence="1">Shoot tissue taken approximately 20 cm above the soil surface</tissue>
    </source>
</reference>
<sequence>MNSEIIQVSNLRLRAEIHGSMSLASQASFRVRVSGLGFGVH</sequence>
<dbReference type="EMBL" id="GBRH01255593">
    <property type="protein sequence ID" value="JAD42302.1"/>
    <property type="molecule type" value="Transcribed_RNA"/>
</dbReference>
<evidence type="ECO:0000313" key="1">
    <source>
        <dbReference type="EMBL" id="JAD42302.1"/>
    </source>
</evidence>
<reference evidence="1" key="1">
    <citation type="submission" date="2014-09" db="EMBL/GenBank/DDBJ databases">
        <authorList>
            <person name="Magalhaes I.L.F."/>
            <person name="Oliveira U."/>
            <person name="Santos F.R."/>
            <person name="Vidigal T.H.D.A."/>
            <person name="Brescovit A.D."/>
            <person name="Santos A.J."/>
        </authorList>
    </citation>
    <scope>NUCLEOTIDE SEQUENCE</scope>
    <source>
        <tissue evidence="1">Shoot tissue taken approximately 20 cm above the soil surface</tissue>
    </source>
</reference>
<protein>
    <submittedName>
        <fullName evidence="1">Uncharacterized protein</fullName>
    </submittedName>
</protein>
<organism evidence="1">
    <name type="scientific">Arundo donax</name>
    <name type="common">Giant reed</name>
    <name type="synonym">Donax arundinaceus</name>
    <dbReference type="NCBI Taxonomy" id="35708"/>
    <lineage>
        <taxon>Eukaryota</taxon>
        <taxon>Viridiplantae</taxon>
        <taxon>Streptophyta</taxon>
        <taxon>Embryophyta</taxon>
        <taxon>Tracheophyta</taxon>
        <taxon>Spermatophyta</taxon>
        <taxon>Magnoliopsida</taxon>
        <taxon>Liliopsida</taxon>
        <taxon>Poales</taxon>
        <taxon>Poaceae</taxon>
        <taxon>PACMAD clade</taxon>
        <taxon>Arundinoideae</taxon>
        <taxon>Arundineae</taxon>
        <taxon>Arundo</taxon>
    </lineage>
</organism>
<proteinExistence type="predicted"/>
<name>A0A0A9A5I5_ARUDO</name>